<feature type="coiled-coil region" evidence="7">
    <location>
        <begin position="353"/>
        <end position="380"/>
    </location>
</feature>
<evidence type="ECO:0000259" key="9">
    <source>
        <dbReference type="Pfam" id="PF13742"/>
    </source>
</evidence>
<dbReference type="GO" id="GO:0009318">
    <property type="term" value="C:exodeoxyribonuclease VII complex"/>
    <property type="evidence" value="ECO:0007669"/>
    <property type="project" value="UniProtKB-UniRule"/>
</dbReference>
<evidence type="ECO:0000256" key="5">
    <source>
        <dbReference type="HAMAP-Rule" id="MF_00378"/>
    </source>
</evidence>
<dbReference type="InterPro" id="IPR025824">
    <property type="entry name" value="OB-fold_nuc-bd_dom"/>
</dbReference>
<evidence type="ECO:0000313" key="10">
    <source>
        <dbReference type="EMBL" id="SFQ14194.1"/>
    </source>
</evidence>
<dbReference type="NCBIfam" id="TIGR00237">
    <property type="entry name" value="xseA"/>
    <property type="match status" value="1"/>
</dbReference>
<dbReference type="GO" id="GO:0003676">
    <property type="term" value="F:nucleic acid binding"/>
    <property type="evidence" value="ECO:0007669"/>
    <property type="project" value="InterPro"/>
</dbReference>
<protein>
    <recommendedName>
        <fullName evidence="5">Exodeoxyribonuclease 7 large subunit</fullName>
        <ecNumber evidence="5">3.1.11.6</ecNumber>
    </recommendedName>
    <alternativeName>
        <fullName evidence="5">Exodeoxyribonuclease VII large subunit</fullName>
        <shortName evidence="5">Exonuclease VII large subunit</shortName>
    </alternativeName>
</protein>
<comment type="subcellular location">
    <subcellularLocation>
        <location evidence="5 6">Cytoplasm</location>
    </subcellularLocation>
</comment>
<dbReference type="OrthoDB" id="9802795at2"/>
<comment type="subunit">
    <text evidence="5">Heterooligomer composed of large and small subunits.</text>
</comment>
<keyword evidence="4 5" id="KW-0269">Exonuclease</keyword>
<keyword evidence="3 5" id="KW-0378">Hydrolase</keyword>
<feature type="domain" description="OB-fold nucleic acid binding" evidence="9">
    <location>
        <begin position="6"/>
        <end position="100"/>
    </location>
</feature>
<feature type="coiled-coil region" evidence="7">
    <location>
        <begin position="278"/>
        <end position="328"/>
    </location>
</feature>
<evidence type="ECO:0000256" key="4">
    <source>
        <dbReference type="ARBA" id="ARBA00022839"/>
    </source>
</evidence>
<dbReference type="Pfam" id="PF02601">
    <property type="entry name" value="Exonuc_VII_L"/>
    <property type="match status" value="1"/>
</dbReference>
<comment type="catalytic activity">
    <reaction evidence="5 6">
        <text>Exonucleolytic cleavage in either 5'- to 3'- or 3'- to 5'-direction to yield nucleoside 5'-phosphates.</text>
        <dbReference type="EC" id="3.1.11.6"/>
    </reaction>
</comment>
<evidence type="ECO:0000256" key="2">
    <source>
        <dbReference type="ARBA" id="ARBA00022722"/>
    </source>
</evidence>
<keyword evidence="7" id="KW-0175">Coiled coil</keyword>
<organism evidence="10 11">
    <name type="scientific">Desemzia incerta</name>
    <dbReference type="NCBI Taxonomy" id="82801"/>
    <lineage>
        <taxon>Bacteria</taxon>
        <taxon>Bacillati</taxon>
        <taxon>Bacillota</taxon>
        <taxon>Bacilli</taxon>
        <taxon>Lactobacillales</taxon>
        <taxon>Carnobacteriaceae</taxon>
        <taxon>Desemzia</taxon>
    </lineage>
</organism>
<dbReference type="RefSeq" id="WP_092479801.1">
    <property type="nucleotide sequence ID" value="NZ_FOXW01000002.1"/>
</dbReference>
<gene>
    <name evidence="5" type="primary">xseA</name>
    <name evidence="10" type="ORF">SAMN04488506_0741</name>
</gene>
<dbReference type="PANTHER" id="PTHR30008">
    <property type="entry name" value="EXODEOXYRIBONUCLEASE 7 LARGE SUBUNIT"/>
    <property type="match status" value="1"/>
</dbReference>
<feature type="domain" description="Exonuclease VII large subunit C-terminal" evidence="8">
    <location>
        <begin position="126"/>
        <end position="435"/>
    </location>
</feature>
<dbReference type="InterPro" id="IPR003753">
    <property type="entry name" value="Exonuc_VII_L"/>
</dbReference>
<dbReference type="InterPro" id="IPR020579">
    <property type="entry name" value="Exonuc_VII_lsu_C"/>
</dbReference>
<dbReference type="Pfam" id="PF13742">
    <property type="entry name" value="tRNA_anti_2"/>
    <property type="match status" value="1"/>
</dbReference>
<evidence type="ECO:0000256" key="7">
    <source>
        <dbReference type="SAM" id="Coils"/>
    </source>
</evidence>
<dbReference type="AlphaFoldDB" id="A0A1I5W361"/>
<evidence type="ECO:0000256" key="6">
    <source>
        <dbReference type="RuleBase" id="RU004355"/>
    </source>
</evidence>
<proteinExistence type="inferred from homology"/>
<dbReference type="EC" id="3.1.11.6" evidence="5"/>
<evidence type="ECO:0000256" key="1">
    <source>
        <dbReference type="ARBA" id="ARBA00022490"/>
    </source>
</evidence>
<reference evidence="10 11" key="1">
    <citation type="submission" date="2016-10" db="EMBL/GenBank/DDBJ databases">
        <authorList>
            <person name="de Groot N.N."/>
        </authorList>
    </citation>
    <scope>NUCLEOTIDE SEQUENCE [LARGE SCALE GENOMIC DNA]</scope>
    <source>
        <strain evidence="10 11">DSM 20581</strain>
    </source>
</reference>
<keyword evidence="11" id="KW-1185">Reference proteome</keyword>
<evidence type="ECO:0000256" key="3">
    <source>
        <dbReference type="ARBA" id="ARBA00022801"/>
    </source>
</evidence>
<dbReference type="CDD" id="cd04489">
    <property type="entry name" value="ExoVII_LU_OBF"/>
    <property type="match status" value="1"/>
</dbReference>
<sequence>MSNEYLTVSTLTKYIKRKFDVDPYLERVYLTGEISNFRNRPGHQYFSLKDNNAVISATMFKSAYQRLKFTPEEGMKVLVIGRVSVYSDQGKYQIYIEHMEPDGVGALYQALEEMKKKLKNEGLFDAPKKLLPTFPKRIAVVTSPSGAVIRDIMTTVKRRFPIAELVLFPTKVQGKQAADTIVESIRQVEEKGDFDTLIIARGGGSIEDLWPFNEEKVARAIFAAQTPVISSVGHETDTTIADLVADVRAATPTAAAELAVPQLTEEILKIDQVHLRLLKSYQRKVERAEERLKHSLNSYVFRQPQRLYEGYTQNLDLLTERLEREMSEKITSYQQDLRVYNMQLQSHNPLNLVRQKEDNLQQVTAQLKVQINRYMEAQQQRLDYGIQSLDYLSPLKIMHRGYSYALKDDTIIKSTNDVNIGETIDIHLSDGKLTAKVTEKMEDTHG</sequence>
<evidence type="ECO:0000259" key="8">
    <source>
        <dbReference type="Pfam" id="PF02601"/>
    </source>
</evidence>
<dbReference type="PANTHER" id="PTHR30008:SF0">
    <property type="entry name" value="EXODEOXYRIBONUCLEASE 7 LARGE SUBUNIT"/>
    <property type="match status" value="1"/>
</dbReference>
<comment type="similarity">
    <text evidence="5 6">Belongs to the XseA family.</text>
</comment>
<dbReference type="EMBL" id="FOXW01000002">
    <property type="protein sequence ID" value="SFQ14194.1"/>
    <property type="molecule type" value="Genomic_DNA"/>
</dbReference>
<dbReference type="STRING" id="82801.SAMN04488506_0741"/>
<dbReference type="HAMAP" id="MF_00378">
    <property type="entry name" value="Exonuc_7_L"/>
    <property type="match status" value="1"/>
</dbReference>
<dbReference type="Proteomes" id="UP000199136">
    <property type="component" value="Unassembled WGS sequence"/>
</dbReference>
<keyword evidence="1 5" id="KW-0963">Cytoplasm</keyword>
<dbReference type="GO" id="GO:0005737">
    <property type="term" value="C:cytoplasm"/>
    <property type="evidence" value="ECO:0007669"/>
    <property type="project" value="UniProtKB-SubCell"/>
</dbReference>
<keyword evidence="2 5" id="KW-0540">Nuclease</keyword>
<accession>A0A1I5W361</accession>
<dbReference type="GO" id="GO:0006308">
    <property type="term" value="P:DNA catabolic process"/>
    <property type="evidence" value="ECO:0007669"/>
    <property type="project" value="UniProtKB-UniRule"/>
</dbReference>
<evidence type="ECO:0000313" key="11">
    <source>
        <dbReference type="Proteomes" id="UP000199136"/>
    </source>
</evidence>
<comment type="function">
    <text evidence="5">Bidirectionally degrades single-stranded DNA into large acid-insoluble oligonucleotides, which are then degraded further into small acid-soluble oligonucleotides.</text>
</comment>
<dbReference type="GO" id="GO:0008855">
    <property type="term" value="F:exodeoxyribonuclease VII activity"/>
    <property type="evidence" value="ECO:0007669"/>
    <property type="project" value="UniProtKB-UniRule"/>
</dbReference>
<name>A0A1I5W361_9LACT</name>